<reference evidence="2" key="3">
    <citation type="submission" date="2016-11" db="EMBL/GenBank/DDBJ databases">
        <authorList>
            <person name="Jaros S."/>
            <person name="Januszkiewicz K."/>
            <person name="Wedrychowicz H."/>
        </authorList>
    </citation>
    <scope>NUCLEOTIDE SEQUENCE [LARGE SCALE GENOMIC DNA]</scope>
    <source>
        <strain evidence="2">DSM 27989</strain>
    </source>
</reference>
<organism evidence="2 3">
    <name type="scientific">Chishuiella changwenlii</name>
    <dbReference type="NCBI Taxonomy" id="1434701"/>
    <lineage>
        <taxon>Bacteria</taxon>
        <taxon>Pseudomonadati</taxon>
        <taxon>Bacteroidota</taxon>
        <taxon>Flavobacteriia</taxon>
        <taxon>Flavobacteriales</taxon>
        <taxon>Weeksellaceae</taxon>
        <taxon>Chishuiella</taxon>
    </lineage>
</organism>
<reference evidence="4" key="4">
    <citation type="journal article" date="2019" name="Int. J. Syst. Evol. Microbiol.">
        <title>The Global Catalogue of Microorganisms (GCM) 10K type strain sequencing project: providing services to taxonomists for standard genome sequencing and annotation.</title>
        <authorList>
            <consortium name="The Broad Institute Genomics Platform"/>
            <consortium name="The Broad Institute Genome Sequencing Center for Infectious Disease"/>
            <person name="Wu L."/>
            <person name="Ma J."/>
        </authorList>
    </citation>
    <scope>NUCLEOTIDE SEQUENCE [LARGE SCALE GENOMIC DNA]</scope>
    <source>
        <strain evidence="4">CGMCC 1.12707</strain>
    </source>
</reference>
<evidence type="ECO:0000313" key="3">
    <source>
        <dbReference type="Proteomes" id="UP000184120"/>
    </source>
</evidence>
<gene>
    <name evidence="1" type="ORF">GCM10010984_22470</name>
    <name evidence="2" type="ORF">SAMN05443634_104325</name>
</gene>
<dbReference type="EMBL" id="FRBH01000004">
    <property type="protein sequence ID" value="SHK93533.1"/>
    <property type="molecule type" value="Genomic_DNA"/>
</dbReference>
<dbReference type="Proteomes" id="UP000184120">
    <property type="component" value="Unassembled WGS sequence"/>
</dbReference>
<dbReference type="STRING" id="1434701.SAMN05443634_104325"/>
<reference evidence="1" key="1">
    <citation type="journal article" date="2014" name="Int. J. Syst. Evol. Microbiol.">
        <title>Complete genome of a new Firmicutes species belonging to the dominant human colonic microbiota ('Ruminococcus bicirculans') reveals two chromosomes and a selective capacity to utilize plant glucans.</title>
        <authorList>
            <consortium name="NISC Comparative Sequencing Program"/>
            <person name="Wegmann U."/>
            <person name="Louis P."/>
            <person name="Goesmann A."/>
            <person name="Henrissat B."/>
            <person name="Duncan S.H."/>
            <person name="Flint H.J."/>
        </authorList>
    </citation>
    <scope>NUCLEOTIDE SEQUENCE</scope>
    <source>
        <strain evidence="1">CGMCC 1.12707</strain>
    </source>
</reference>
<keyword evidence="4" id="KW-1185">Reference proteome</keyword>
<name>A0A1M6WID5_9FLAO</name>
<sequence>MKKNILTIIIFISVFIKAQVIISTDSTYTSTSPKVALDVNGKDGGILLPNVKLTTLYPKIDIPKEGTVVFNTLEDVTNKNDSRVIGYYIFIENKWRLLLDKDRGLKHIPKRITYTQSTFDKNAKDSSGSLIITPESFGRIITNGNTNIESIVKPIIPLSEDESFKLGAKDSSSYNKWKKIKNFYSKISISSNFHKNNKLILTVDGPISFTNYNDAIATFAVGVFVHKLENDKIVESRLEGIRMYDMELQNICTSDKRTPAFLIEDLEEGEYTIEPVYRLIFSHDYKGGYSQSSTEDRWAYNYTGGKDDNLRRTRMFIGAPDDTDHYYTIYNGGSTINYDGSTRTRPAGECLNLSPFTHQSIIELIIYKKD</sequence>
<evidence type="ECO:0000313" key="2">
    <source>
        <dbReference type="EMBL" id="SHK93533.1"/>
    </source>
</evidence>
<dbReference type="AlphaFoldDB" id="A0A1M6WID5"/>
<dbReference type="RefSeq" id="WP_072930870.1">
    <property type="nucleotide sequence ID" value="NZ_BMFL01000015.1"/>
</dbReference>
<reference evidence="1" key="5">
    <citation type="submission" date="2024-05" db="EMBL/GenBank/DDBJ databases">
        <authorList>
            <person name="Sun Q."/>
            <person name="Zhou Y."/>
        </authorList>
    </citation>
    <scope>NUCLEOTIDE SEQUENCE</scope>
    <source>
        <strain evidence="1">CGMCC 1.12707</strain>
    </source>
</reference>
<accession>A0A1M6WID5</accession>
<evidence type="ECO:0000313" key="4">
    <source>
        <dbReference type="Proteomes" id="UP000650994"/>
    </source>
</evidence>
<evidence type="ECO:0000313" key="1">
    <source>
        <dbReference type="EMBL" id="GGF04695.1"/>
    </source>
</evidence>
<dbReference type="Proteomes" id="UP000650994">
    <property type="component" value="Unassembled WGS sequence"/>
</dbReference>
<protein>
    <submittedName>
        <fullName evidence="2">Uncharacterized protein</fullName>
    </submittedName>
</protein>
<dbReference type="EMBL" id="BMFL01000015">
    <property type="protein sequence ID" value="GGF04695.1"/>
    <property type="molecule type" value="Genomic_DNA"/>
</dbReference>
<reference evidence="3" key="2">
    <citation type="submission" date="2016-11" db="EMBL/GenBank/DDBJ databases">
        <authorList>
            <person name="Varghese N."/>
            <person name="Submissions S."/>
        </authorList>
    </citation>
    <scope>NUCLEOTIDE SEQUENCE [LARGE SCALE GENOMIC DNA]</scope>
    <source>
        <strain evidence="3">DSM 27989</strain>
    </source>
</reference>
<proteinExistence type="predicted"/>
<dbReference type="OrthoDB" id="1247310at2"/>